<name>A0A0W0EVK2_MONRR</name>
<keyword evidence="1" id="KW-0472">Membrane</keyword>
<sequence>MSAVIEKIAQNYTFPPNAQSSSTSPGSSPSTVGTFIKMKGYADLVVGVLLAFKPSLLYESPPMQFWHSLTGLDLSDASTAVGFNHAIACMIFAIGLGNIVAARSGPAAWPSVFVSTFIWGVLSLLTALTAVHDVTKEWGVANATMIMTGINHMLFCGAMWYLDREIWNKAFWCAQC</sequence>
<dbReference type="AlphaFoldDB" id="A0A0W0EVK2"/>
<organism evidence="2 3">
    <name type="scientific">Moniliophthora roreri</name>
    <name type="common">Frosty pod rot fungus</name>
    <name type="synonym">Monilia roreri</name>
    <dbReference type="NCBI Taxonomy" id="221103"/>
    <lineage>
        <taxon>Eukaryota</taxon>
        <taxon>Fungi</taxon>
        <taxon>Dikarya</taxon>
        <taxon>Basidiomycota</taxon>
        <taxon>Agaricomycotina</taxon>
        <taxon>Agaricomycetes</taxon>
        <taxon>Agaricomycetidae</taxon>
        <taxon>Agaricales</taxon>
        <taxon>Marasmiineae</taxon>
        <taxon>Marasmiaceae</taxon>
        <taxon>Moniliophthora</taxon>
    </lineage>
</organism>
<feature type="transmembrane region" description="Helical" evidence="1">
    <location>
        <begin position="78"/>
        <end position="100"/>
    </location>
</feature>
<keyword evidence="1" id="KW-0812">Transmembrane</keyword>
<feature type="transmembrane region" description="Helical" evidence="1">
    <location>
        <begin position="40"/>
        <end position="58"/>
    </location>
</feature>
<evidence type="ECO:0000256" key="1">
    <source>
        <dbReference type="SAM" id="Phobius"/>
    </source>
</evidence>
<keyword evidence="1" id="KW-1133">Transmembrane helix</keyword>
<evidence type="ECO:0000313" key="2">
    <source>
        <dbReference type="EMBL" id="KTB28092.1"/>
    </source>
</evidence>
<feature type="transmembrane region" description="Helical" evidence="1">
    <location>
        <begin position="112"/>
        <end position="131"/>
    </location>
</feature>
<dbReference type="EMBL" id="LATX01002503">
    <property type="protein sequence ID" value="KTB28092.1"/>
    <property type="molecule type" value="Genomic_DNA"/>
</dbReference>
<dbReference type="eggNOG" id="ENOG502RBN8">
    <property type="taxonomic scope" value="Eukaryota"/>
</dbReference>
<comment type="caution">
    <text evidence="2">The sequence shown here is derived from an EMBL/GenBank/DDBJ whole genome shotgun (WGS) entry which is preliminary data.</text>
</comment>
<proteinExistence type="predicted"/>
<feature type="transmembrane region" description="Helical" evidence="1">
    <location>
        <begin position="143"/>
        <end position="162"/>
    </location>
</feature>
<reference evidence="2 3" key="1">
    <citation type="submission" date="2015-12" db="EMBL/GenBank/DDBJ databases">
        <title>Draft genome sequence of Moniliophthora roreri, the causal agent of frosty pod rot of cacao.</title>
        <authorList>
            <person name="Aime M.C."/>
            <person name="Diaz-Valderrama J.R."/>
            <person name="Kijpornyongpan T."/>
            <person name="Phillips-Mora W."/>
        </authorList>
    </citation>
    <scope>NUCLEOTIDE SEQUENCE [LARGE SCALE GENOMIC DNA]</scope>
    <source>
        <strain evidence="2 3">MCA 2952</strain>
    </source>
</reference>
<gene>
    <name evidence="2" type="ORF">WG66_19295</name>
</gene>
<evidence type="ECO:0000313" key="3">
    <source>
        <dbReference type="Proteomes" id="UP000054988"/>
    </source>
</evidence>
<accession>A0A0W0EVK2</accession>
<protein>
    <submittedName>
        <fullName evidence="2">Putative retrotransposon</fullName>
    </submittedName>
</protein>
<dbReference type="Proteomes" id="UP000054988">
    <property type="component" value="Unassembled WGS sequence"/>
</dbReference>